<protein>
    <recommendedName>
        <fullName evidence="4">(NiFe)-hydrogenase-3-type complex Eha, membrane protein EhaF</fullName>
    </recommendedName>
</protein>
<evidence type="ECO:0008006" key="4">
    <source>
        <dbReference type="Google" id="ProtNLM"/>
    </source>
</evidence>
<reference evidence="2 3" key="1">
    <citation type="journal article" date="2015" name="Int. J. Syst. Evol. Microbiol.">
        <title>M ethanocaldococcus bathoardescens sp. nov., a hyperthermophilic methanogen isolated from a volcanically active deep-sea hydrothermal vent.</title>
        <authorList>
            <person name="Stewart L.C."/>
            <person name="Jung J.H."/>
            <person name="Kim Y.T."/>
            <person name="Kwon S.W."/>
            <person name="Park C.S."/>
            <person name="Holden J.F."/>
        </authorList>
    </citation>
    <scope>NUCLEOTIDE SEQUENCE [LARGE SCALE GENOMIC DNA]</scope>
    <source>
        <strain evidence="2 3">JH146</strain>
    </source>
</reference>
<gene>
    <name evidence="2" type="ORF">JH146_0213</name>
</gene>
<dbReference type="HOGENOM" id="CLU_1639963_0_0_2"/>
<feature type="transmembrane region" description="Helical" evidence="1">
    <location>
        <begin position="132"/>
        <end position="150"/>
    </location>
</feature>
<dbReference type="KEGG" id="mjh:JH146_0213"/>
<keyword evidence="3" id="KW-1185">Reference proteome</keyword>
<dbReference type="Pfam" id="PF09879">
    <property type="entry name" value="EhaF"/>
    <property type="match status" value="1"/>
</dbReference>
<feature type="transmembrane region" description="Helical" evidence="1">
    <location>
        <begin position="20"/>
        <end position="39"/>
    </location>
</feature>
<evidence type="ECO:0000313" key="2">
    <source>
        <dbReference type="EMBL" id="AIJ05064.1"/>
    </source>
</evidence>
<evidence type="ECO:0000256" key="1">
    <source>
        <dbReference type="SAM" id="Phobius"/>
    </source>
</evidence>
<dbReference type="Proteomes" id="UP000028781">
    <property type="component" value="Chromosome"/>
</dbReference>
<dbReference type="AlphaFoldDB" id="A0A076LHR7"/>
<keyword evidence="1" id="KW-0812">Transmembrane</keyword>
<dbReference type="InterPro" id="IPR011313">
    <property type="entry name" value="Prd_NiFe_hyd_3_EhaF"/>
</dbReference>
<dbReference type="EMBL" id="CP009149">
    <property type="protein sequence ID" value="AIJ05064.1"/>
    <property type="molecule type" value="Genomic_DNA"/>
</dbReference>
<organism evidence="2 3">
    <name type="scientific">Methanocaldococcus bathoardescens</name>
    <dbReference type="NCBI Taxonomy" id="1301915"/>
    <lineage>
        <taxon>Archaea</taxon>
        <taxon>Methanobacteriati</taxon>
        <taxon>Methanobacteriota</taxon>
        <taxon>Methanomada group</taxon>
        <taxon>Methanococci</taxon>
        <taxon>Methanococcales</taxon>
        <taxon>Methanocaldococcaceae</taxon>
        <taxon>Methanocaldococcus</taxon>
    </lineage>
</organism>
<dbReference type="RefSeq" id="WP_048201270.1">
    <property type="nucleotide sequence ID" value="NZ_CP009149.1"/>
</dbReference>
<proteinExistence type="predicted"/>
<accession>A0A076LHR7</accession>
<keyword evidence="1" id="KW-1133">Transmembrane helix</keyword>
<dbReference type="GeneID" id="24890804"/>
<dbReference type="OrthoDB" id="116966at2157"/>
<dbReference type="STRING" id="1301915.JH146_0213"/>
<evidence type="ECO:0000313" key="3">
    <source>
        <dbReference type="Proteomes" id="UP000028781"/>
    </source>
</evidence>
<keyword evidence="1" id="KW-0472">Membrane</keyword>
<dbReference type="PIRSF" id="PIRSF019373">
    <property type="entry name" value="EhaF"/>
    <property type="match status" value="1"/>
</dbReference>
<name>A0A076LHR7_9EURY</name>
<sequence length="153" mass="17553">MKKLGKIWNYLSKPEIVPRIFSVFLALVFIFGLLMPHYLNPNQLYPKPIPHSQTLKTPLAPYDRGGVPLKEPAELKAQYPQYAPNLGKITAYLTPIAEWIKDKTYYFGTTIVSTPGGILDEILYYTRGMDTVLESSILLISFMIFSWLFFNKD</sequence>